<dbReference type="EMBL" id="JBHLWA010000040">
    <property type="protein sequence ID" value="MFC0323694.1"/>
    <property type="molecule type" value="Genomic_DNA"/>
</dbReference>
<name>A0ABV6HXT5_9PAST</name>
<keyword evidence="1" id="KW-0472">Membrane</keyword>
<keyword evidence="3" id="KW-1185">Reference proteome</keyword>
<proteinExistence type="predicted"/>
<sequence>MLKNLFKYPMKSEKRKRISQKLSCVLFAFLPTLVLAELPKMEDPSRGAGKGIMETIKNYAYDAAILAGLAIAAFSFYRVASNVVSIYGEISSGKKTWGDLGMHALVGCILLVVVIWLVTKAADIL</sequence>
<feature type="transmembrane region" description="Helical" evidence="1">
    <location>
        <begin position="100"/>
        <end position="119"/>
    </location>
</feature>
<dbReference type="InterPro" id="IPR021356">
    <property type="entry name" value="Integr_conj_element_PFL4702"/>
</dbReference>
<comment type="caution">
    <text evidence="2">The sequence shown here is derived from an EMBL/GenBank/DDBJ whole genome shotgun (WGS) entry which is preliminary data.</text>
</comment>
<keyword evidence="1" id="KW-0812">Transmembrane</keyword>
<dbReference type="RefSeq" id="WP_382375480.1">
    <property type="nucleotide sequence ID" value="NZ_JBHLWA010000040.1"/>
</dbReference>
<evidence type="ECO:0000313" key="2">
    <source>
        <dbReference type="EMBL" id="MFC0323694.1"/>
    </source>
</evidence>
<evidence type="ECO:0000313" key="3">
    <source>
        <dbReference type="Proteomes" id="UP001589769"/>
    </source>
</evidence>
<organism evidence="2 3">
    <name type="scientific">Gallibacterium melopsittaci</name>
    <dbReference type="NCBI Taxonomy" id="516063"/>
    <lineage>
        <taxon>Bacteria</taxon>
        <taxon>Pseudomonadati</taxon>
        <taxon>Pseudomonadota</taxon>
        <taxon>Gammaproteobacteria</taxon>
        <taxon>Pasteurellales</taxon>
        <taxon>Pasteurellaceae</taxon>
        <taxon>Gallibacterium</taxon>
    </lineage>
</organism>
<dbReference type="NCBIfam" id="TIGR03745">
    <property type="entry name" value="conj_TIGR03745"/>
    <property type="match status" value="1"/>
</dbReference>
<keyword evidence="1" id="KW-1133">Transmembrane helix</keyword>
<dbReference type="Proteomes" id="UP001589769">
    <property type="component" value="Unassembled WGS sequence"/>
</dbReference>
<reference evidence="2 3" key="1">
    <citation type="submission" date="2024-09" db="EMBL/GenBank/DDBJ databases">
        <authorList>
            <person name="Sun Q."/>
            <person name="Mori K."/>
        </authorList>
    </citation>
    <scope>NUCLEOTIDE SEQUENCE [LARGE SCALE GENOMIC DNA]</scope>
    <source>
        <strain evidence="2 3">CCM 7538</strain>
    </source>
</reference>
<accession>A0ABV6HXT5</accession>
<evidence type="ECO:0000256" key="1">
    <source>
        <dbReference type="SAM" id="Phobius"/>
    </source>
</evidence>
<dbReference type="Pfam" id="PF11190">
    <property type="entry name" value="DUF2976"/>
    <property type="match status" value="1"/>
</dbReference>
<gene>
    <name evidence="2" type="ORF">ACFFHT_09045</name>
</gene>
<protein>
    <submittedName>
        <fullName evidence="2">TIGR03745 family integrating conjugative element membrane protein</fullName>
    </submittedName>
</protein>
<feature type="transmembrane region" description="Helical" evidence="1">
    <location>
        <begin position="60"/>
        <end position="79"/>
    </location>
</feature>